<dbReference type="InterPro" id="IPR029044">
    <property type="entry name" value="Nucleotide-diphossugar_trans"/>
</dbReference>
<evidence type="ECO:0000256" key="1">
    <source>
        <dbReference type="SAM" id="MobiDB-lite"/>
    </source>
</evidence>
<dbReference type="PANTHER" id="PTHR43685:SF3">
    <property type="entry name" value="SLR2126 PROTEIN"/>
    <property type="match status" value="1"/>
</dbReference>
<reference evidence="3 4" key="1">
    <citation type="submission" date="2013-03" db="EMBL/GenBank/DDBJ databases">
        <title>Salinisphaera dokdonensis CL-ES53 Genome Sequencing.</title>
        <authorList>
            <person name="Li C."/>
            <person name="Lai Q."/>
            <person name="Shao Z."/>
        </authorList>
    </citation>
    <scope>NUCLEOTIDE SEQUENCE [LARGE SCALE GENOMIC DNA]</scope>
    <source>
        <strain evidence="3 4">CL-ES53</strain>
    </source>
</reference>
<sequence length="359" mass="40444">MSPLTNNEKNYHTEATQAGYSDALDVSVVFATRDRESQLQQTLHAYRGLNTEGLSWELIVVDNNSSDGTSRTLASAQKDLPLTPLFVEQAGQNCARNEALTHVRGRLVVFTDDDALPHQDCLKSYLAAADRWPNEAIFGARIEPRFPPGTPAWIRSPDFHFASTAFARYQPAEHECLVSRHPYGPSFAVRREALCEHLFPTHLGPRQGSYAMGGEGHFLRRLADEGWGYVYVPSAYVEHVIRPEQVEPRWLVKRAHNKGRGQAHLPSRKRPRRVFWRGVSLRLWLATARAGFRYYALAPLVKPHVRANFGIQYELRRGELQERLSQRSRAKATNRGSAPADGAGPSSDVKYRSSETSRS</sequence>
<dbReference type="PANTHER" id="PTHR43685">
    <property type="entry name" value="GLYCOSYLTRANSFERASE"/>
    <property type="match status" value="1"/>
</dbReference>
<dbReference type="Pfam" id="PF00535">
    <property type="entry name" value="Glycos_transf_2"/>
    <property type="match status" value="1"/>
</dbReference>
<keyword evidence="3" id="KW-0808">Transferase</keyword>
<organism evidence="3 4">
    <name type="scientific">Salinisphaera dokdonensis CL-ES53</name>
    <dbReference type="NCBI Taxonomy" id="1304272"/>
    <lineage>
        <taxon>Bacteria</taxon>
        <taxon>Pseudomonadati</taxon>
        <taxon>Pseudomonadota</taxon>
        <taxon>Gammaproteobacteria</taxon>
        <taxon>Salinisphaerales</taxon>
        <taxon>Salinisphaeraceae</taxon>
        <taxon>Salinisphaera</taxon>
    </lineage>
</organism>
<dbReference type="CDD" id="cd00761">
    <property type="entry name" value="Glyco_tranf_GTA_type"/>
    <property type="match status" value="1"/>
</dbReference>
<comment type="caution">
    <text evidence="3">The sequence shown here is derived from an EMBL/GenBank/DDBJ whole genome shotgun (WGS) entry which is preliminary data.</text>
</comment>
<dbReference type="RefSeq" id="WP_353111349.1">
    <property type="nucleotide sequence ID" value="NZ_APND01000003.1"/>
</dbReference>
<feature type="compositionally biased region" description="Basic and acidic residues" evidence="1">
    <location>
        <begin position="349"/>
        <end position="359"/>
    </location>
</feature>
<gene>
    <name evidence="3" type="ORF">SADO_11029</name>
</gene>
<dbReference type="EMBL" id="APND01000003">
    <property type="protein sequence ID" value="MES1929786.1"/>
    <property type="molecule type" value="Genomic_DNA"/>
</dbReference>
<protein>
    <submittedName>
        <fullName evidence="3">Family 2 glycosyl transferase</fullName>
    </submittedName>
</protein>
<accession>A0ABV2B1N0</accession>
<evidence type="ECO:0000259" key="2">
    <source>
        <dbReference type="Pfam" id="PF00535"/>
    </source>
</evidence>
<name>A0ABV2B1N0_9GAMM</name>
<feature type="region of interest" description="Disordered" evidence="1">
    <location>
        <begin position="322"/>
        <end position="359"/>
    </location>
</feature>
<keyword evidence="4" id="KW-1185">Reference proteome</keyword>
<proteinExistence type="predicted"/>
<evidence type="ECO:0000313" key="3">
    <source>
        <dbReference type="EMBL" id="MES1929786.1"/>
    </source>
</evidence>
<dbReference type="InterPro" id="IPR001173">
    <property type="entry name" value="Glyco_trans_2-like"/>
</dbReference>
<feature type="domain" description="Glycosyltransferase 2-like" evidence="2">
    <location>
        <begin position="27"/>
        <end position="193"/>
    </location>
</feature>
<dbReference type="SUPFAM" id="SSF53448">
    <property type="entry name" value="Nucleotide-diphospho-sugar transferases"/>
    <property type="match status" value="1"/>
</dbReference>
<dbReference type="InterPro" id="IPR050834">
    <property type="entry name" value="Glycosyltransf_2"/>
</dbReference>
<dbReference type="Gene3D" id="3.90.550.10">
    <property type="entry name" value="Spore Coat Polysaccharide Biosynthesis Protein SpsA, Chain A"/>
    <property type="match status" value="1"/>
</dbReference>
<evidence type="ECO:0000313" key="4">
    <source>
        <dbReference type="Proteomes" id="UP001460888"/>
    </source>
</evidence>
<dbReference type="GO" id="GO:0016740">
    <property type="term" value="F:transferase activity"/>
    <property type="evidence" value="ECO:0007669"/>
    <property type="project" value="UniProtKB-KW"/>
</dbReference>
<dbReference type="Proteomes" id="UP001460888">
    <property type="component" value="Unassembled WGS sequence"/>
</dbReference>